<dbReference type="EMBL" id="KV918803">
    <property type="protein sequence ID" value="OSX78864.1"/>
    <property type="molecule type" value="Genomic_DNA"/>
</dbReference>
<feature type="region of interest" description="Disordered" evidence="1">
    <location>
        <begin position="1"/>
        <end position="54"/>
    </location>
</feature>
<feature type="region of interest" description="Disordered" evidence="1">
    <location>
        <begin position="470"/>
        <end position="546"/>
    </location>
</feature>
<sequence>MDVSATESEAREAAHGCGGGGGWDRERVVPAGTDVTAGGGTTTGDDAGGGSGARAAEREVDCVTTASRGWVAVDWIFCEAQRSGPAPPSLNLHGSPTGGFWGGVPILHHGSGRNCEMASPAERFWYGRQRFAVGPTVFCDTQATARRWRLPHGRKRSQRPTRGALTARVRGTGSAATCRRRLHTSHSDDACGIGVAPPFLSERRAHESPVAGALIVNPLTHGPLPSAWPIQNGSWRPPPAPPFPKNRGRRGPPNFFDVAVRSRDKRQLIQLNINKSGLHALEWKTRDPYSLVDDSLVTRTHCTTKQWRRGKNHEPNTRRNCEAEGAKRHNQQRPRVAVPIRATDSFWRPRRNHNRLVPPPFVHTEACGNGGGDQQALAIAPGKVPAEPARPRRRGDQWFGGIDSRHTRAAVDAVTTAVGRQTPARAMTGWKLPTGDVKIRAAVGGRGGSDATAATAAAVAHDASPPSAAVAASVRTGGTGAASAAAPPPPAASPPSASGGGRRRRRTPRRGRRPPPMPPSADVHPNGRRPPRTGGHAAAANAGGVRRLHAGDEAACRRLVRHKFWHATGRVTRGRAPPTPERVSQTCRVIPFPSVDFDHVSWLNGIMVEAQSTRRVYGVLRHVLANGSASFQSHPNHANTFRPNPADRAIPHTKDLRAETGSFGAFKPNTFTCARFFLISRARERVWKGMCQLRLLAFAGMIGREGSSRLNHSDQEMGDPSVLERRLLGAAA</sequence>
<protein>
    <submittedName>
        <fullName evidence="2">Uncharacterized protein</fullName>
    </submittedName>
</protein>
<reference evidence="2 3" key="1">
    <citation type="submission" date="2017-03" db="EMBL/GenBank/DDBJ databases">
        <title>WGS assembly of Porphyra umbilicalis.</title>
        <authorList>
            <person name="Brawley S.H."/>
            <person name="Blouin N.A."/>
            <person name="Ficko-Blean E."/>
            <person name="Wheeler G.L."/>
            <person name="Lohr M."/>
            <person name="Goodson H.V."/>
            <person name="Jenkins J.W."/>
            <person name="Blaby-Haas C.E."/>
            <person name="Helliwell K.E."/>
            <person name="Chan C."/>
            <person name="Marriage T."/>
            <person name="Bhattacharya D."/>
            <person name="Klein A.S."/>
            <person name="Badis Y."/>
            <person name="Brodie J."/>
            <person name="Cao Y."/>
            <person name="Collen J."/>
            <person name="Dittami S.M."/>
            <person name="Gachon C.M."/>
            <person name="Green B.R."/>
            <person name="Karpowicz S."/>
            <person name="Kim J.W."/>
            <person name="Kudahl U."/>
            <person name="Lin S."/>
            <person name="Michel G."/>
            <person name="Mittag M."/>
            <person name="Olson B.J."/>
            <person name="Pangilinan J."/>
            <person name="Peng Y."/>
            <person name="Qiu H."/>
            <person name="Shu S."/>
            <person name="Singer J.T."/>
            <person name="Smith A.G."/>
            <person name="Sprecher B.N."/>
            <person name="Wagner V."/>
            <person name="Wang W."/>
            <person name="Wang Z.-Y."/>
            <person name="Yan J."/>
            <person name="Yarish C."/>
            <person name="Zoeuner-Riek S."/>
            <person name="Zhuang Y."/>
            <person name="Zou Y."/>
            <person name="Lindquist E.A."/>
            <person name="Grimwood J."/>
            <person name="Barry K."/>
            <person name="Rokhsar D.S."/>
            <person name="Schmutz J."/>
            <person name="Stiller J.W."/>
            <person name="Grossman A.R."/>
            <person name="Prochnik S.E."/>
        </authorList>
    </citation>
    <scope>NUCLEOTIDE SEQUENCE [LARGE SCALE GENOMIC DNA]</scope>
    <source>
        <strain evidence="2">4086291</strain>
    </source>
</reference>
<accession>A0A1X6PDF6</accession>
<organism evidence="2 3">
    <name type="scientific">Porphyra umbilicalis</name>
    <name type="common">Purple laver</name>
    <name type="synonym">Red alga</name>
    <dbReference type="NCBI Taxonomy" id="2786"/>
    <lineage>
        <taxon>Eukaryota</taxon>
        <taxon>Rhodophyta</taxon>
        <taxon>Bangiophyceae</taxon>
        <taxon>Bangiales</taxon>
        <taxon>Bangiaceae</taxon>
        <taxon>Porphyra</taxon>
    </lineage>
</organism>
<proteinExistence type="predicted"/>
<feature type="compositionally biased region" description="Basic and acidic residues" evidence="1">
    <location>
        <begin position="312"/>
        <end position="327"/>
    </location>
</feature>
<feature type="region of interest" description="Disordered" evidence="1">
    <location>
        <begin position="306"/>
        <end position="335"/>
    </location>
</feature>
<evidence type="ECO:0000313" key="3">
    <source>
        <dbReference type="Proteomes" id="UP000218209"/>
    </source>
</evidence>
<feature type="compositionally biased region" description="Low complexity" evidence="1">
    <location>
        <begin position="470"/>
        <end position="485"/>
    </location>
</feature>
<dbReference type="AlphaFoldDB" id="A0A1X6PDF6"/>
<feature type="compositionally biased region" description="Low complexity" evidence="1">
    <location>
        <begin position="534"/>
        <end position="544"/>
    </location>
</feature>
<feature type="compositionally biased region" description="Basic residues" evidence="1">
    <location>
        <begin position="501"/>
        <end position="513"/>
    </location>
</feature>
<evidence type="ECO:0000313" key="2">
    <source>
        <dbReference type="EMBL" id="OSX78864.1"/>
    </source>
</evidence>
<gene>
    <name evidence="2" type="ORF">BU14_0096s0017</name>
</gene>
<name>A0A1X6PDF6_PORUM</name>
<evidence type="ECO:0000256" key="1">
    <source>
        <dbReference type="SAM" id="MobiDB-lite"/>
    </source>
</evidence>
<dbReference type="Proteomes" id="UP000218209">
    <property type="component" value="Unassembled WGS sequence"/>
</dbReference>
<keyword evidence="3" id="KW-1185">Reference proteome</keyword>
<feature type="compositionally biased region" description="Gly residues" evidence="1">
    <location>
        <begin position="37"/>
        <end position="52"/>
    </location>
</feature>
<feature type="region of interest" description="Disordered" evidence="1">
    <location>
        <begin position="231"/>
        <end position="254"/>
    </location>
</feature>